<dbReference type="EMBL" id="AMZH03017292">
    <property type="protein sequence ID" value="RRT43217.1"/>
    <property type="molecule type" value="Genomic_DNA"/>
</dbReference>
<evidence type="ECO:0000313" key="2">
    <source>
        <dbReference type="Proteomes" id="UP000287651"/>
    </source>
</evidence>
<reference evidence="1 2" key="1">
    <citation type="journal article" date="2014" name="Agronomy (Basel)">
        <title>A Draft Genome Sequence for Ensete ventricosum, the Drought-Tolerant Tree Against Hunger.</title>
        <authorList>
            <person name="Harrison J."/>
            <person name="Moore K.A."/>
            <person name="Paszkiewicz K."/>
            <person name="Jones T."/>
            <person name="Grant M."/>
            <person name="Ambacheew D."/>
            <person name="Muzemil S."/>
            <person name="Studholme D.J."/>
        </authorList>
    </citation>
    <scope>NUCLEOTIDE SEQUENCE [LARGE SCALE GENOMIC DNA]</scope>
</reference>
<evidence type="ECO:0000313" key="1">
    <source>
        <dbReference type="EMBL" id="RRT43217.1"/>
    </source>
</evidence>
<dbReference type="AlphaFoldDB" id="A0A426XUN3"/>
<dbReference type="Proteomes" id="UP000287651">
    <property type="component" value="Unassembled WGS sequence"/>
</dbReference>
<proteinExistence type="predicted"/>
<comment type="caution">
    <text evidence="1">The sequence shown here is derived from an EMBL/GenBank/DDBJ whole genome shotgun (WGS) entry which is preliminary data.</text>
</comment>
<accession>A0A426XUN3</accession>
<sequence>MGSHTNTVSRKDATIINYAQSLVSIGFSCNVSEFKNTGHSQSSIPWEVVRARFREKTQRS</sequence>
<organism evidence="1 2">
    <name type="scientific">Ensete ventricosum</name>
    <name type="common">Abyssinian banana</name>
    <name type="synonym">Musa ensete</name>
    <dbReference type="NCBI Taxonomy" id="4639"/>
    <lineage>
        <taxon>Eukaryota</taxon>
        <taxon>Viridiplantae</taxon>
        <taxon>Streptophyta</taxon>
        <taxon>Embryophyta</taxon>
        <taxon>Tracheophyta</taxon>
        <taxon>Spermatophyta</taxon>
        <taxon>Magnoliopsida</taxon>
        <taxon>Liliopsida</taxon>
        <taxon>Zingiberales</taxon>
        <taxon>Musaceae</taxon>
        <taxon>Ensete</taxon>
    </lineage>
</organism>
<name>A0A426XUN3_ENSVE</name>
<protein>
    <submittedName>
        <fullName evidence="1">Uncharacterized protein</fullName>
    </submittedName>
</protein>
<gene>
    <name evidence="1" type="ORF">B296_00042100</name>
</gene>